<proteinExistence type="predicted"/>
<sequence>MSQTGDINKTPRGPSRGGVDQTPPLPPESPTRVRSAGKAPSSLYLAKSSGNTGARLAPYQNPHEEKSKQKLKEKRVTEKRAVRALVGDVFTDNRKPASTVKNSAGISTRIMEDSTDDDSEHSEMDGISTTSQQQSDYGVTGETSNGAMSNSDLQDNLVFYIAETTSTWAQLEARALQNHDPGLVDVPNEMKTKVSDLFVRMRGRDWHAEQEKALTNLTSAVEKMDNMLNGVTGRLAGIEEKQDTAAHSVKQALEKVEDKIAQHAATLDAAVTTAPRHAATTHSLGPTYKPTKRQGETGAANPTQQQRKQSDPMRAHHPARLIVELPEDSPNYKHPEIGTVVQAVNDALGDQDDSQHISVRGAFYNKKMNCILIAGEGNTAKELMAFQDRFAHVFLCYDTQGSRIAAHEDTKWVKVQVDGVPTGMQGYGVQVTSGSLHAATDVHENMSKMNPALGGLHFTQPTRWLRTNEELSGSKHSSVVFATNDIDKVEALFKAQSRVFVYGKPCTFRRFADQPPAIQCKQCWLLGHTTTQCKDVAKCRLCGSMEHGQLEHKEECTSCAQQDNCNMEGDQASQQICTHNLRCVNCEGEEGGAHACDSRRCPARVAMYGSARDHERAEKKQEHQAGEWTAVKANGSSKKKRRTAKAAAQHTQGQSNAQGMSPGRFATLEDDIEGPSVAGILKIAEQEGHDISKIDHMQLVETLSTTATTYPAASV</sequence>
<dbReference type="Proteomes" id="UP000054144">
    <property type="component" value="Unassembled WGS sequence"/>
</dbReference>
<accession>A0A0D7AMU9</accession>
<reference evidence="2 3" key="1">
    <citation type="journal article" date="2015" name="Fungal Genet. Biol.">
        <title>Evolution of novel wood decay mechanisms in Agaricales revealed by the genome sequences of Fistulina hepatica and Cylindrobasidium torrendii.</title>
        <authorList>
            <person name="Floudas D."/>
            <person name="Held B.W."/>
            <person name="Riley R."/>
            <person name="Nagy L.G."/>
            <person name="Koehler G."/>
            <person name="Ransdell A.S."/>
            <person name="Younus H."/>
            <person name="Chow J."/>
            <person name="Chiniquy J."/>
            <person name="Lipzen A."/>
            <person name="Tritt A."/>
            <person name="Sun H."/>
            <person name="Haridas S."/>
            <person name="LaButti K."/>
            <person name="Ohm R.A."/>
            <person name="Kues U."/>
            <person name="Blanchette R.A."/>
            <person name="Grigoriev I.V."/>
            <person name="Minto R.E."/>
            <person name="Hibbett D.S."/>
        </authorList>
    </citation>
    <scope>NUCLEOTIDE SEQUENCE [LARGE SCALE GENOMIC DNA]</scope>
    <source>
        <strain evidence="2 3">ATCC 64428</strain>
    </source>
</reference>
<dbReference type="EMBL" id="KN881635">
    <property type="protein sequence ID" value="KIY52636.1"/>
    <property type="molecule type" value="Genomic_DNA"/>
</dbReference>
<feature type="region of interest" description="Disordered" evidence="1">
    <location>
        <begin position="94"/>
        <end position="149"/>
    </location>
</feature>
<feature type="compositionally biased region" description="Basic and acidic residues" evidence="1">
    <location>
        <begin position="612"/>
        <end position="625"/>
    </location>
</feature>
<feature type="compositionally biased region" description="Polar residues" evidence="1">
    <location>
        <begin position="649"/>
        <end position="659"/>
    </location>
</feature>
<organism evidence="2 3">
    <name type="scientific">Fistulina hepatica ATCC 64428</name>
    <dbReference type="NCBI Taxonomy" id="1128425"/>
    <lineage>
        <taxon>Eukaryota</taxon>
        <taxon>Fungi</taxon>
        <taxon>Dikarya</taxon>
        <taxon>Basidiomycota</taxon>
        <taxon>Agaricomycotina</taxon>
        <taxon>Agaricomycetes</taxon>
        <taxon>Agaricomycetidae</taxon>
        <taxon>Agaricales</taxon>
        <taxon>Fistulinaceae</taxon>
        <taxon>Fistulina</taxon>
    </lineage>
</organism>
<feature type="region of interest" description="Disordered" evidence="1">
    <location>
        <begin position="612"/>
        <end position="668"/>
    </location>
</feature>
<evidence type="ECO:0000313" key="3">
    <source>
        <dbReference type="Proteomes" id="UP000054144"/>
    </source>
</evidence>
<feature type="compositionally biased region" description="Basic and acidic residues" evidence="1">
    <location>
        <begin position="62"/>
        <end position="77"/>
    </location>
</feature>
<protein>
    <recommendedName>
        <fullName evidence="4">CCHC-type domain-containing protein</fullName>
    </recommendedName>
</protein>
<gene>
    <name evidence="2" type="ORF">FISHEDRAFT_69668</name>
</gene>
<dbReference type="OrthoDB" id="2855870at2759"/>
<feature type="region of interest" description="Disordered" evidence="1">
    <location>
        <begin position="1"/>
        <end position="77"/>
    </location>
</feature>
<feature type="compositionally biased region" description="Polar residues" evidence="1">
    <location>
        <begin position="127"/>
        <end position="149"/>
    </location>
</feature>
<evidence type="ECO:0000256" key="1">
    <source>
        <dbReference type="SAM" id="MobiDB-lite"/>
    </source>
</evidence>
<feature type="region of interest" description="Disordered" evidence="1">
    <location>
        <begin position="271"/>
        <end position="315"/>
    </location>
</feature>
<dbReference type="AlphaFoldDB" id="A0A0D7AMU9"/>
<evidence type="ECO:0008006" key="4">
    <source>
        <dbReference type="Google" id="ProtNLM"/>
    </source>
</evidence>
<keyword evidence="3" id="KW-1185">Reference proteome</keyword>
<name>A0A0D7AMU9_9AGAR</name>
<evidence type="ECO:0000313" key="2">
    <source>
        <dbReference type="EMBL" id="KIY52636.1"/>
    </source>
</evidence>